<accession>A0A4Y6PUN4</accession>
<sequence>MTSINPITASHILQRLGESGQPPERGVELINVGNESYLNVLEQEYFDRQLKGGASFKLVQGYFGGGKTHFLYCVRDMAWRHGFAVAVVELSPTECPYDDTLKVYSTVARRIAMPADDEMGGPRYGISDLLRDLVDRRVEEAEVDYRAQGVAQPAQDARRSVARWLRRDVARTPCESVSYRKAVVEFALGWLEEDYERVGRLEAWLRGEPVPRGEVRDWGVYEEMSRANGFLMLRSLTQMIKGLGFAGTALLFDEVDRNLSVSAKRSQTIGDNLRQVIDLCGRHQLPNTLFMYAVPPEFMRTVVPDYPALYQRLKTPVPLSVRSPQAVLIDLEQLDLAPKKLLSAVGQKLVPIFEEARGVDFDDELQRENAAMLASACVNTQFEVNHRRLFVKTFVDFLHLQMVDGEHKLDVDAAIDLVLEGHEALAVGADTEDDFQDF</sequence>
<evidence type="ECO:0008006" key="3">
    <source>
        <dbReference type="Google" id="ProtNLM"/>
    </source>
</evidence>
<name>A0A4Y6PUN4_PERCE</name>
<evidence type="ECO:0000313" key="1">
    <source>
        <dbReference type="EMBL" id="QDG51717.1"/>
    </source>
</evidence>
<accession>A0A5B8Y6U5</accession>
<dbReference type="Pfam" id="PF10923">
    <property type="entry name" value="BrxC_BrxD"/>
    <property type="match status" value="1"/>
</dbReference>
<dbReference type="Proteomes" id="UP000315995">
    <property type="component" value="Chromosome"/>
</dbReference>
<proteinExistence type="predicted"/>
<dbReference type="InterPro" id="IPR021228">
    <property type="entry name" value="BrxD"/>
</dbReference>
<reference evidence="1 2" key="1">
    <citation type="submission" date="2019-06" db="EMBL/GenBank/DDBJ databases">
        <title>Persicimonas caeni gen. nov., sp. nov., a predatory bacterium isolated from solar saltern.</title>
        <authorList>
            <person name="Wang S."/>
        </authorList>
    </citation>
    <scope>NUCLEOTIDE SEQUENCE [LARGE SCALE GENOMIC DNA]</scope>
    <source>
        <strain evidence="1 2">YN101</strain>
    </source>
</reference>
<evidence type="ECO:0000313" key="2">
    <source>
        <dbReference type="Proteomes" id="UP000315995"/>
    </source>
</evidence>
<dbReference type="OrthoDB" id="9772976at2"/>
<protein>
    <recommendedName>
        <fullName evidence="3">ATP-binding protein</fullName>
    </recommendedName>
</protein>
<dbReference type="AlphaFoldDB" id="A0A4Y6PUN4"/>
<dbReference type="EMBL" id="CP041186">
    <property type="protein sequence ID" value="QDG51717.1"/>
    <property type="molecule type" value="Genomic_DNA"/>
</dbReference>
<keyword evidence="2" id="KW-1185">Reference proteome</keyword>
<gene>
    <name evidence="1" type="ORF">FIV42_13460</name>
</gene>
<dbReference type="RefSeq" id="WP_141198197.1">
    <property type="nucleotide sequence ID" value="NZ_CP041186.1"/>
</dbReference>
<organism evidence="1 2">
    <name type="scientific">Persicimonas caeni</name>
    <dbReference type="NCBI Taxonomy" id="2292766"/>
    <lineage>
        <taxon>Bacteria</taxon>
        <taxon>Deltaproteobacteria</taxon>
        <taxon>Bradymonadales</taxon>
        <taxon>Bradymonadaceae</taxon>
        <taxon>Persicimonas</taxon>
    </lineage>
</organism>